<dbReference type="InterPro" id="IPR036259">
    <property type="entry name" value="MFS_trans_sf"/>
</dbReference>
<evidence type="ECO:0000313" key="9">
    <source>
        <dbReference type="Proteomes" id="UP000661858"/>
    </source>
</evidence>
<dbReference type="SUPFAM" id="SSF103473">
    <property type="entry name" value="MFS general substrate transporter"/>
    <property type="match status" value="1"/>
</dbReference>
<feature type="transmembrane region" description="Helical" evidence="6">
    <location>
        <begin position="351"/>
        <end position="368"/>
    </location>
</feature>
<feature type="transmembrane region" description="Helical" evidence="6">
    <location>
        <begin position="328"/>
        <end position="345"/>
    </location>
</feature>
<evidence type="ECO:0000256" key="3">
    <source>
        <dbReference type="ARBA" id="ARBA00022989"/>
    </source>
</evidence>
<protein>
    <submittedName>
        <fullName evidence="8">MFS transporter</fullName>
    </submittedName>
</protein>
<evidence type="ECO:0000256" key="4">
    <source>
        <dbReference type="ARBA" id="ARBA00023136"/>
    </source>
</evidence>
<name>A0A937EH41_9ACTN</name>
<feature type="transmembrane region" description="Helical" evidence="6">
    <location>
        <begin position="199"/>
        <end position="220"/>
    </location>
</feature>
<feature type="transmembrane region" description="Helical" evidence="6">
    <location>
        <begin position="112"/>
        <end position="129"/>
    </location>
</feature>
<dbReference type="PANTHER" id="PTHR23528">
    <property type="match status" value="1"/>
</dbReference>
<feature type="transmembrane region" description="Helical" evidence="6">
    <location>
        <begin position="295"/>
        <end position="316"/>
    </location>
</feature>
<dbReference type="GO" id="GO:0022857">
    <property type="term" value="F:transmembrane transporter activity"/>
    <property type="evidence" value="ECO:0007669"/>
    <property type="project" value="InterPro"/>
</dbReference>
<feature type="region of interest" description="Disordered" evidence="5">
    <location>
        <begin position="1"/>
        <end position="32"/>
    </location>
</feature>
<reference evidence="8" key="1">
    <citation type="submission" date="2021-01" db="EMBL/GenBank/DDBJ databases">
        <title>WGS of actinomycetes isolated from Thailand.</title>
        <authorList>
            <person name="Thawai C."/>
        </authorList>
    </citation>
    <scope>NUCLEOTIDE SEQUENCE</scope>
    <source>
        <strain evidence="8">RCU-197</strain>
    </source>
</reference>
<feature type="transmembrane region" description="Helical" evidence="6">
    <location>
        <begin position="135"/>
        <end position="160"/>
    </location>
</feature>
<evidence type="ECO:0000259" key="7">
    <source>
        <dbReference type="PROSITE" id="PS50850"/>
    </source>
</evidence>
<dbReference type="GO" id="GO:0005886">
    <property type="term" value="C:plasma membrane"/>
    <property type="evidence" value="ECO:0007669"/>
    <property type="project" value="UniProtKB-SubCell"/>
</dbReference>
<gene>
    <name evidence="8" type="ORF">JK359_12040</name>
</gene>
<proteinExistence type="predicted"/>
<feature type="domain" description="Major facilitator superfamily (MFS) profile" evidence="7">
    <location>
        <begin position="251"/>
        <end position="440"/>
    </location>
</feature>
<organism evidence="8 9">
    <name type="scientific">Streptomyces actinomycinicus</name>
    <dbReference type="NCBI Taxonomy" id="1695166"/>
    <lineage>
        <taxon>Bacteria</taxon>
        <taxon>Bacillati</taxon>
        <taxon>Actinomycetota</taxon>
        <taxon>Actinomycetes</taxon>
        <taxon>Kitasatosporales</taxon>
        <taxon>Streptomycetaceae</taxon>
        <taxon>Streptomyces</taxon>
    </lineage>
</organism>
<keyword evidence="9" id="KW-1185">Reference proteome</keyword>
<evidence type="ECO:0000256" key="6">
    <source>
        <dbReference type="SAM" id="Phobius"/>
    </source>
</evidence>
<feature type="transmembrane region" description="Helical" evidence="6">
    <location>
        <begin position="38"/>
        <end position="57"/>
    </location>
</feature>
<dbReference type="Proteomes" id="UP000661858">
    <property type="component" value="Unassembled WGS sequence"/>
</dbReference>
<feature type="transmembrane region" description="Helical" evidence="6">
    <location>
        <begin position="77"/>
        <end position="100"/>
    </location>
</feature>
<dbReference type="InterPro" id="IPR020846">
    <property type="entry name" value="MFS_dom"/>
</dbReference>
<dbReference type="InterPro" id="IPR011701">
    <property type="entry name" value="MFS"/>
</dbReference>
<evidence type="ECO:0000313" key="8">
    <source>
        <dbReference type="EMBL" id="MBL1082701.1"/>
    </source>
</evidence>
<dbReference type="Pfam" id="PF07690">
    <property type="entry name" value="MFS_1"/>
    <property type="match status" value="2"/>
</dbReference>
<feature type="transmembrane region" description="Helical" evidence="6">
    <location>
        <begin position="172"/>
        <end position="193"/>
    </location>
</feature>
<feature type="transmembrane region" description="Helical" evidence="6">
    <location>
        <begin position="253"/>
        <end position="275"/>
    </location>
</feature>
<keyword evidence="2 6" id="KW-0812">Transmembrane</keyword>
<feature type="transmembrane region" description="Helical" evidence="6">
    <location>
        <begin position="415"/>
        <end position="433"/>
    </location>
</feature>
<dbReference type="Gene3D" id="1.20.1250.20">
    <property type="entry name" value="MFS general substrate transporter like domains"/>
    <property type="match status" value="2"/>
</dbReference>
<feature type="transmembrane region" description="Helical" evidence="6">
    <location>
        <begin position="389"/>
        <end position="409"/>
    </location>
</feature>
<dbReference type="AlphaFoldDB" id="A0A937EH41"/>
<accession>A0A937EH41</accession>
<comment type="caution">
    <text evidence="8">The sequence shown here is derived from an EMBL/GenBank/DDBJ whole genome shotgun (WGS) entry which is preliminary data.</text>
</comment>
<evidence type="ECO:0000256" key="2">
    <source>
        <dbReference type="ARBA" id="ARBA00022692"/>
    </source>
</evidence>
<keyword evidence="4 6" id="KW-0472">Membrane</keyword>
<evidence type="ECO:0000256" key="5">
    <source>
        <dbReference type="SAM" id="MobiDB-lite"/>
    </source>
</evidence>
<keyword evidence="3 6" id="KW-1133">Transmembrane helix</keyword>
<dbReference type="PROSITE" id="PS50850">
    <property type="entry name" value="MFS"/>
    <property type="match status" value="1"/>
</dbReference>
<evidence type="ECO:0000256" key="1">
    <source>
        <dbReference type="ARBA" id="ARBA00004651"/>
    </source>
</evidence>
<comment type="subcellular location">
    <subcellularLocation>
        <location evidence="1">Cell membrane</location>
        <topology evidence="1">Multi-pass membrane protein</topology>
    </subcellularLocation>
</comment>
<dbReference type="PANTHER" id="PTHR23528:SF1">
    <property type="entry name" value="MAJOR FACILITATOR SUPERFAMILY (MFS) PROFILE DOMAIN-CONTAINING PROTEIN"/>
    <property type="match status" value="1"/>
</dbReference>
<dbReference type="EMBL" id="JAERRK010000005">
    <property type="protein sequence ID" value="MBL1082701.1"/>
    <property type="molecule type" value="Genomic_DNA"/>
</dbReference>
<sequence>MTDAGRPSSSPAGKRTTDRTGGTAGPGSTDGPVTRVRAPFVAGLALASLGLWTAFYTPVQVLLARQLEAIDPGGKETALALVTGAGALVGLVATPLAGALSDRTASRFGRRRPWLAGGALCAAVGLALLSQQGTVAAVAGAWCLAQLGLGAVLAGLVAEIPDQVPVSQRARVSAWIGAAQPVSVLLGTVLVTGAVTGTAAGYAVPALAVVTGAALFLALVKDAPPGCRPASSGGPRHVLRGAWGSLRRHPDFALAWVTRFLIQSGNATGTLYLLYFLRDEVHYEQRFPGRSAEQGLTVLVSLYALGIVGAAFAGAAYSDRHGRRRAPVTVAGTVIAAAALLLAVWPSWTAALAAAPALGLGYGVYVSVDQALVTDVLPSSGDRGRDLGVINVANVLPHVLGPLLAAALVSAPGGYRSLFTVTAVLTLAGALLVRRIHGVR</sequence>